<proteinExistence type="predicted"/>
<reference evidence="1" key="1">
    <citation type="submission" date="2024-07" db="EMBL/GenBank/DDBJ databases">
        <title>Complete genome sequences of cellulolytic bacteria, Kitasatospora sp. CMC57 and Streptomyces sp. CMC78, isolated from Japanese agricultural soil.</title>
        <authorList>
            <person name="Hashimoto T."/>
            <person name="Ito M."/>
            <person name="Iwamoto M."/>
            <person name="Fukahori D."/>
            <person name="Shoda T."/>
            <person name="Sakoda M."/>
            <person name="Morohoshi T."/>
            <person name="Mitsuboshi M."/>
            <person name="Nishizawa T."/>
        </authorList>
    </citation>
    <scope>NUCLEOTIDE SEQUENCE</scope>
    <source>
        <strain evidence="1">CMC57</strain>
    </source>
</reference>
<dbReference type="AlphaFoldDB" id="A0AB33K6I8"/>
<evidence type="ECO:0008006" key="2">
    <source>
        <dbReference type="Google" id="ProtNLM"/>
    </source>
</evidence>
<organism evidence="1">
    <name type="scientific">Kitasatospora sp. CMC57</name>
    <dbReference type="NCBI Taxonomy" id="3231513"/>
    <lineage>
        <taxon>Bacteria</taxon>
        <taxon>Bacillati</taxon>
        <taxon>Actinomycetota</taxon>
        <taxon>Actinomycetes</taxon>
        <taxon>Kitasatosporales</taxon>
        <taxon>Streptomycetaceae</taxon>
        <taxon>Kitasatospora</taxon>
    </lineage>
</organism>
<dbReference type="Pfam" id="PF05114">
    <property type="entry name" value="MbnB_TglH_ChrH"/>
    <property type="match status" value="1"/>
</dbReference>
<accession>A0AB33K6I8</accession>
<evidence type="ECO:0000313" key="1">
    <source>
        <dbReference type="EMBL" id="BFP49289.1"/>
    </source>
</evidence>
<dbReference type="InterPro" id="IPR007801">
    <property type="entry name" value="MbnB/TglH/ChrH"/>
</dbReference>
<dbReference type="EMBL" id="AP035881">
    <property type="protein sequence ID" value="BFP49289.1"/>
    <property type="molecule type" value="Genomic_DNA"/>
</dbReference>
<dbReference type="RefSeq" id="WP_407991416.1">
    <property type="nucleotide sequence ID" value="NZ_AP035881.2"/>
</dbReference>
<protein>
    <recommendedName>
        <fullName evidence="2">DUF692 domain-containing protein</fullName>
    </recommendedName>
</protein>
<gene>
    <name evidence="1" type="ORF">KCMC57_56570</name>
</gene>
<dbReference type="PANTHER" id="PTHR42194:SF1">
    <property type="entry name" value="UPF0276 PROTEIN HI_1600"/>
    <property type="match status" value="1"/>
</dbReference>
<dbReference type="Gene3D" id="3.20.20.150">
    <property type="entry name" value="Divalent-metal-dependent TIM barrel enzymes"/>
    <property type="match status" value="1"/>
</dbReference>
<dbReference type="PANTHER" id="PTHR42194">
    <property type="entry name" value="UPF0276 PROTEIN HI_1600"/>
    <property type="match status" value="1"/>
</dbReference>
<name>A0AB33K6I8_9ACTN</name>
<sequence>MARLGVGLTYVRGLEGLLEECGDQLDVIELEPQTFWRSRPDGTVATDDEALRRLADLPGARLLHSIGNPVGGSELPDAEQTLLLGVLAERLAVPWVSEHLAFNRTGGAGGFRTGFMLPPRQTPAGVRRSVRSVRAMAEALPVPFAVELGTNYLRPRPDELGDGSFAARVAEQADCGLLLDLHNVLANERNGRCTVDELLAELPLDRVWEVHLAGGFEHRGYWLDAHSGLPDEELIRLAERVLPRLPALRAVLFEVTASAAPGLEAGAVRELTDRVRELWPAAASVPVPVRGPVRLPEPAVGGPSPEEWEAALGGLAVGREPRTALERELAADPAIDLLRELILEFRAGALAGTLVHTVRLLLLTLGEAGVRELVAGYARQRTPELFATDEAFAFAEHLVRSRPALPLLPDVLELDLGLMLVRLDGEPRTVTVGTDPTVLLTELGAGRLPVAPPRGSYRLRLVDDRVAG</sequence>